<dbReference type="EMBL" id="JASPKZ010003886">
    <property type="protein sequence ID" value="KAJ9591111.1"/>
    <property type="molecule type" value="Genomic_DNA"/>
</dbReference>
<keyword evidence="2" id="KW-1185">Reference proteome</keyword>
<proteinExistence type="predicted"/>
<reference evidence="1" key="2">
    <citation type="submission" date="2023-05" db="EMBL/GenBank/DDBJ databases">
        <authorList>
            <person name="Fouks B."/>
        </authorList>
    </citation>
    <scope>NUCLEOTIDE SEQUENCE</scope>
    <source>
        <strain evidence="1">Stay&amp;Tobe</strain>
        <tissue evidence="1">Testes</tissue>
    </source>
</reference>
<organism evidence="1 2">
    <name type="scientific">Diploptera punctata</name>
    <name type="common">Pacific beetle cockroach</name>
    <dbReference type="NCBI Taxonomy" id="6984"/>
    <lineage>
        <taxon>Eukaryota</taxon>
        <taxon>Metazoa</taxon>
        <taxon>Ecdysozoa</taxon>
        <taxon>Arthropoda</taxon>
        <taxon>Hexapoda</taxon>
        <taxon>Insecta</taxon>
        <taxon>Pterygota</taxon>
        <taxon>Neoptera</taxon>
        <taxon>Polyneoptera</taxon>
        <taxon>Dictyoptera</taxon>
        <taxon>Blattodea</taxon>
        <taxon>Blaberoidea</taxon>
        <taxon>Blaberidae</taxon>
        <taxon>Diplopterinae</taxon>
        <taxon>Diploptera</taxon>
    </lineage>
</organism>
<name>A0AAD8A2B9_DIPPU</name>
<sequence>LRKPEASGQLYQIPLLRVYRKHDRSLQGPTSWIKLQRFQTTSVPRKYNIRLGSNKNRGSEFLKWHKSSGGTIAMSHSKDTNMFTIEEQIEIVAARLRGQSYEEPQLQQDEDMLVHVFRATKLAIHPLSSVKTVPPRE</sequence>
<dbReference type="Proteomes" id="UP001233999">
    <property type="component" value="Unassembled WGS sequence"/>
</dbReference>
<reference evidence="1" key="1">
    <citation type="journal article" date="2023" name="IScience">
        <title>Live-bearing cockroach genome reveals convergent evolutionary mechanisms linked to viviparity in insects and beyond.</title>
        <authorList>
            <person name="Fouks B."/>
            <person name="Harrison M.C."/>
            <person name="Mikhailova A.A."/>
            <person name="Marchal E."/>
            <person name="English S."/>
            <person name="Carruthers M."/>
            <person name="Jennings E.C."/>
            <person name="Chiamaka E.L."/>
            <person name="Frigard R.A."/>
            <person name="Pippel M."/>
            <person name="Attardo G.M."/>
            <person name="Benoit J.B."/>
            <person name="Bornberg-Bauer E."/>
            <person name="Tobe S.S."/>
        </authorList>
    </citation>
    <scope>NUCLEOTIDE SEQUENCE</scope>
    <source>
        <strain evidence="1">Stay&amp;Tobe</strain>
    </source>
</reference>
<evidence type="ECO:0000313" key="2">
    <source>
        <dbReference type="Proteomes" id="UP001233999"/>
    </source>
</evidence>
<protein>
    <submittedName>
        <fullName evidence="1">Uncharacterized protein</fullName>
    </submittedName>
</protein>
<accession>A0AAD8A2B9</accession>
<evidence type="ECO:0000313" key="1">
    <source>
        <dbReference type="EMBL" id="KAJ9591111.1"/>
    </source>
</evidence>
<gene>
    <name evidence="1" type="ORF">L9F63_002332</name>
</gene>
<feature type="non-terminal residue" evidence="1">
    <location>
        <position position="137"/>
    </location>
</feature>
<dbReference type="AlphaFoldDB" id="A0AAD8A2B9"/>
<comment type="caution">
    <text evidence="1">The sequence shown here is derived from an EMBL/GenBank/DDBJ whole genome shotgun (WGS) entry which is preliminary data.</text>
</comment>
<feature type="non-terminal residue" evidence="1">
    <location>
        <position position="1"/>
    </location>
</feature>